<reference evidence="8 9" key="1">
    <citation type="journal article" date="2021" name="BMC Genomics">
        <title>Genome-resolved metagenome and metatranscriptome analyses of thermophilic composting reveal key bacterial players and their metabolic interactions.</title>
        <authorList>
            <person name="Braga L.P.P."/>
            <person name="Pereira R.V."/>
            <person name="Martins L.F."/>
            <person name="Moura L.M.S."/>
            <person name="Sanchez F.B."/>
            <person name="Patane J.S.L."/>
            <person name="da Silva A.M."/>
            <person name="Setubal J.C."/>
        </authorList>
    </citation>
    <scope>NUCLEOTIDE SEQUENCE [LARGE SCALE GENOMIC DNA]</scope>
    <source>
        <strain evidence="8">ZC4RG45</strain>
    </source>
</reference>
<dbReference type="SUPFAM" id="SSF46894">
    <property type="entry name" value="C-terminal effector domain of the bipartite response regulators"/>
    <property type="match status" value="1"/>
</dbReference>
<evidence type="ECO:0000256" key="2">
    <source>
        <dbReference type="ARBA" id="ARBA00023015"/>
    </source>
</evidence>
<dbReference type="SUPFAM" id="SSF52172">
    <property type="entry name" value="CheY-like"/>
    <property type="match status" value="1"/>
</dbReference>
<dbReference type="InterPro" id="IPR039420">
    <property type="entry name" value="WalR-like"/>
</dbReference>
<dbReference type="Gene3D" id="3.40.50.2300">
    <property type="match status" value="1"/>
</dbReference>
<keyword evidence="4" id="KW-0804">Transcription</keyword>
<sequence length="221" mass="24424">MDRAREVGMTRVFLVDDHEIVRRGIRELFADHPDLHIVGEAGSVADALATVPADADVAILDVRLPDGNGVELCRELRNRIPQLKCLMLTSYTDDDALLDAVMAGASGFVLKQVLGVDLIGSVRAVGEGKSLLQPRDVDALRARMRSRRIDPLAELSAKEREVFDLISQGLTNKQIGQRMFLSDKTVKNYVSQILRKLDLQRRAQLAAMAAELDTPRREPGT</sequence>
<evidence type="ECO:0000259" key="6">
    <source>
        <dbReference type="PROSITE" id="PS50043"/>
    </source>
</evidence>
<evidence type="ECO:0000313" key="8">
    <source>
        <dbReference type="EMBL" id="MFO7193733.1"/>
    </source>
</evidence>
<keyword evidence="3" id="KW-0238">DNA-binding</keyword>
<dbReference type="SMART" id="SM00448">
    <property type="entry name" value="REC"/>
    <property type="match status" value="1"/>
</dbReference>
<dbReference type="CDD" id="cd06170">
    <property type="entry name" value="LuxR_C_like"/>
    <property type="match status" value="1"/>
</dbReference>
<keyword evidence="2" id="KW-0805">Transcription regulation</keyword>
<proteinExistence type="predicted"/>
<dbReference type="PANTHER" id="PTHR43214:SF24">
    <property type="entry name" value="TRANSCRIPTIONAL REGULATORY PROTEIN NARL-RELATED"/>
    <property type="match status" value="1"/>
</dbReference>
<keyword evidence="1 5" id="KW-0597">Phosphoprotein</keyword>
<dbReference type="GO" id="GO:0003677">
    <property type="term" value="F:DNA binding"/>
    <property type="evidence" value="ECO:0007669"/>
    <property type="project" value="UniProtKB-KW"/>
</dbReference>
<feature type="domain" description="HTH luxR-type" evidence="6">
    <location>
        <begin position="148"/>
        <end position="213"/>
    </location>
</feature>
<dbReference type="Pfam" id="PF00196">
    <property type="entry name" value="GerE"/>
    <property type="match status" value="1"/>
</dbReference>
<evidence type="ECO:0000256" key="4">
    <source>
        <dbReference type="ARBA" id="ARBA00023163"/>
    </source>
</evidence>
<protein>
    <submittedName>
        <fullName evidence="8">Response regulator transcription factor</fullName>
    </submittedName>
</protein>
<dbReference type="InterPro" id="IPR016032">
    <property type="entry name" value="Sig_transdc_resp-reg_C-effctor"/>
</dbReference>
<dbReference type="InterPro" id="IPR058245">
    <property type="entry name" value="NreC/VraR/RcsB-like_REC"/>
</dbReference>
<dbReference type="PANTHER" id="PTHR43214">
    <property type="entry name" value="TWO-COMPONENT RESPONSE REGULATOR"/>
    <property type="match status" value="1"/>
</dbReference>
<feature type="modified residue" description="4-aspartylphosphate" evidence="5">
    <location>
        <position position="61"/>
    </location>
</feature>
<evidence type="ECO:0000313" key="9">
    <source>
        <dbReference type="Proteomes" id="UP000249324"/>
    </source>
</evidence>
<accession>A0ABD6FIL2</accession>
<dbReference type="InterPro" id="IPR001789">
    <property type="entry name" value="Sig_transdc_resp-reg_receiver"/>
</dbReference>
<name>A0ABD6FIL2_9PSEU</name>
<dbReference type="AlphaFoldDB" id="A0ABD6FIL2"/>
<dbReference type="Pfam" id="PF00072">
    <property type="entry name" value="Response_reg"/>
    <property type="match status" value="1"/>
</dbReference>
<dbReference type="InterPro" id="IPR000792">
    <property type="entry name" value="Tscrpt_reg_LuxR_C"/>
</dbReference>
<evidence type="ECO:0000256" key="1">
    <source>
        <dbReference type="ARBA" id="ARBA00022553"/>
    </source>
</evidence>
<comment type="caution">
    <text evidence="8">The sequence shown here is derived from an EMBL/GenBank/DDBJ whole genome shotgun (WGS) entry which is preliminary data.</text>
</comment>
<dbReference type="PROSITE" id="PS50110">
    <property type="entry name" value="RESPONSE_REGULATORY"/>
    <property type="match status" value="1"/>
</dbReference>
<gene>
    <name evidence="8" type="ORF">DIU77_015935</name>
</gene>
<evidence type="ECO:0000256" key="5">
    <source>
        <dbReference type="PROSITE-ProRule" id="PRU00169"/>
    </source>
</evidence>
<dbReference type="CDD" id="cd17535">
    <property type="entry name" value="REC_NarL-like"/>
    <property type="match status" value="1"/>
</dbReference>
<dbReference type="Proteomes" id="UP000249324">
    <property type="component" value="Unassembled WGS sequence"/>
</dbReference>
<dbReference type="PROSITE" id="PS50043">
    <property type="entry name" value="HTH_LUXR_2"/>
    <property type="match status" value="1"/>
</dbReference>
<organism evidence="8 9">
    <name type="scientific">Thermocrispum agreste</name>
    <dbReference type="NCBI Taxonomy" id="37925"/>
    <lineage>
        <taxon>Bacteria</taxon>
        <taxon>Bacillati</taxon>
        <taxon>Actinomycetota</taxon>
        <taxon>Actinomycetes</taxon>
        <taxon>Pseudonocardiales</taxon>
        <taxon>Pseudonocardiaceae</taxon>
        <taxon>Thermocrispum</taxon>
    </lineage>
</organism>
<feature type="domain" description="Response regulatory" evidence="7">
    <location>
        <begin position="11"/>
        <end position="126"/>
    </location>
</feature>
<evidence type="ECO:0000256" key="3">
    <source>
        <dbReference type="ARBA" id="ARBA00023125"/>
    </source>
</evidence>
<evidence type="ECO:0000259" key="7">
    <source>
        <dbReference type="PROSITE" id="PS50110"/>
    </source>
</evidence>
<dbReference type="SMART" id="SM00421">
    <property type="entry name" value="HTH_LUXR"/>
    <property type="match status" value="1"/>
</dbReference>
<dbReference type="InterPro" id="IPR011006">
    <property type="entry name" value="CheY-like_superfamily"/>
</dbReference>
<dbReference type="PRINTS" id="PR00038">
    <property type="entry name" value="HTHLUXR"/>
</dbReference>
<dbReference type="EMBL" id="QGUI02000264">
    <property type="protein sequence ID" value="MFO7193733.1"/>
    <property type="molecule type" value="Genomic_DNA"/>
</dbReference>